<dbReference type="Gene3D" id="2.40.260.10">
    <property type="entry name" value="Sortase"/>
    <property type="match status" value="1"/>
</dbReference>
<dbReference type="SUPFAM" id="SSF142433">
    <property type="entry name" value="CinA-like"/>
    <property type="match status" value="1"/>
</dbReference>
<keyword evidence="7" id="KW-1185">Reference proteome</keyword>
<dbReference type="GO" id="GO:0016787">
    <property type="term" value="F:hydrolase activity"/>
    <property type="evidence" value="ECO:0007669"/>
    <property type="project" value="UniProtKB-KW"/>
</dbReference>
<evidence type="ECO:0000256" key="1">
    <source>
        <dbReference type="ARBA" id="ARBA00022801"/>
    </source>
</evidence>
<dbReference type="NCBIfam" id="TIGR00199">
    <property type="entry name" value="PncC_domain"/>
    <property type="match status" value="1"/>
</dbReference>
<dbReference type="InterPro" id="IPR036425">
    <property type="entry name" value="MoaB/Mog-like_dom_sf"/>
</dbReference>
<feature type="domain" description="MoaB/Mog" evidence="5">
    <location>
        <begin position="4"/>
        <end position="170"/>
    </location>
</feature>
<dbReference type="InterPro" id="IPR023365">
    <property type="entry name" value="Sortase_dom-sf"/>
</dbReference>
<dbReference type="Gene3D" id="3.30.70.2860">
    <property type="match status" value="1"/>
</dbReference>
<dbReference type="InterPro" id="IPR005754">
    <property type="entry name" value="Sortase"/>
</dbReference>
<dbReference type="Pfam" id="PF04203">
    <property type="entry name" value="Sortase"/>
    <property type="match status" value="1"/>
</dbReference>
<dbReference type="InterPro" id="IPR013486">
    <property type="entry name" value="SpoIID/LytB"/>
</dbReference>
<comment type="caution">
    <text evidence="6">The sequence shown here is derived from an EMBL/GenBank/DDBJ whole genome shotgun (WGS) entry which is preliminary data.</text>
</comment>
<dbReference type="EMBL" id="RCHT01000015">
    <property type="protein sequence ID" value="RLL10266.1"/>
    <property type="molecule type" value="Genomic_DNA"/>
</dbReference>
<feature type="region of interest" description="Disordered" evidence="4">
    <location>
        <begin position="924"/>
        <end position="1024"/>
    </location>
</feature>
<dbReference type="Gene3D" id="3.40.980.10">
    <property type="entry name" value="MoaB/Mog-like domain"/>
    <property type="match status" value="1"/>
</dbReference>
<dbReference type="Proteomes" id="UP000276301">
    <property type="component" value="Unassembled WGS sequence"/>
</dbReference>
<organism evidence="6 7">
    <name type="scientific">Anaerotruncus massiliensis</name>
    <name type="common">ex Liu et al. 2021</name>
    <dbReference type="NCBI Taxonomy" id="2321404"/>
    <lineage>
        <taxon>Bacteria</taxon>
        <taxon>Bacillati</taxon>
        <taxon>Bacillota</taxon>
        <taxon>Clostridia</taxon>
        <taxon>Eubacteriales</taxon>
        <taxon>Oscillospiraceae</taxon>
        <taxon>Anaerotruncus</taxon>
    </lineage>
</organism>
<gene>
    <name evidence="2" type="primary">cinA</name>
    <name evidence="6" type="ORF">D4A47_09170</name>
</gene>
<keyword evidence="1 6" id="KW-0378">Hydrolase</keyword>
<feature type="active site" description="Proton donor/acceptor" evidence="3">
    <location>
        <position position="602"/>
    </location>
</feature>
<dbReference type="RefSeq" id="WP_121587052.1">
    <property type="nucleotide sequence ID" value="NZ_RCHT01000015.1"/>
</dbReference>
<dbReference type="HAMAP" id="MF_00226_B">
    <property type="entry name" value="CinA_B"/>
    <property type="match status" value="1"/>
</dbReference>
<dbReference type="SUPFAM" id="SSF63817">
    <property type="entry name" value="Sortase"/>
    <property type="match status" value="1"/>
</dbReference>
<feature type="active site" description="Acyl-thioester intermediate" evidence="3">
    <location>
        <position position="715"/>
    </location>
</feature>
<dbReference type="InterPro" id="IPR036653">
    <property type="entry name" value="CinA-like_C"/>
</dbReference>
<feature type="compositionally biased region" description="Low complexity" evidence="4">
    <location>
        <begin position="944"/>
        <end position="962"/>
    </location>
</feature>
<dbReference type="InterPro" id="IPR013693">
    <property type="entry name" value="SpoIID/LytB_N"/>
</dbReference>
<evidence type="ECO:0000313" key="7">
    <source>
        <dbReference type="Proteomes" id="UP000276301"/>
    </source>
</evidence>
<evidence type="ECO:0000313" key="6">
    <source>
        <dbReference type="EMBL" id="RLL10266.1"/>
    </source>
</evidence>
<feature type="compositionally biased region" description="Pro residues" evidence="4">
    <location>
        <begin position="963"/>
        <end position="977"/>
    </location>
</feature>
<sequence length="1290" mass="136771">MIAEIIGVGAALAEDGALAANTRLLEKELGTCGIEVGASAAVGTSVQSLRAAIARALGRSDVVILMGGLGPGPDGIAKETVCEGLSRRLVMHEPSLKRMKEAYERAGRQMPQQVARLAMMPEQSVVFPGVRGVTPGCALSAGNQFLLMVPEDPREFVPMFQHSVMPYLAKFSDAAVVTRTVGVYGPDEKEMREKLGPILRSQNPAVAVYPRRGEFQVRVTARAADKAQASAICAPVVKEIEKRLGEAVFGVDCGPLPQVAAGLLAGAKLTVSLGEACTGGSLGELLSAVPGGAGTVAYGVSAYSDRIKQDSLGVSAKLLKKYGPVSPQAAAAMAQGAMEKGKSALGLAVTGNAGGRGEDAKRTGTVHIALCDAKEVWTRSLSLPKDTPPEAIRYAACLAALDLVRLYITALPGRLPGGAPLKDAAAGRLPAPAAAGAKGEGPGAQKKKRGFLAAVFPARGDTPADVVRKLILIVAVCVFIGSAAYLVSFYGGSAKNRSQNEEIAKAYSAALGIEDDGNIEVPDGYPAGYQKKFANLYQINEDVAGWLSIDGTQVNYPVVHYIDNSYYLRRDFYRKDNKYGIPWLEANDSMEPQSDNYIIYGHNMTDGQMFGELMKYKGASGTKDFANPTAGIEYLREHPVISFDDVYRDNDYKIMAVFITNAKEAYGPIFYYNTYLDLGDQATFNTFVDEITSRSYYNSNVDVQFGDKFLMLSTCSYEFGPVSDDAHVRTVVVGRRVRDGEKADGSDITYSVNQNVRLPAGFAGGQATAEAVKNAKTESAAGLVPELPGASAAASAGASGAAGGSSAAASPSSSQSAAQTELDDRALGYADDAQYALKKAREARDEAQNYLDRAGRGSAGASEARGAADKAAQAMDRAKQAYYDALDASDLAREIYEKHPSGVTKQAYQDALAAANSAKKEFEKAEQYADEAESIARDKEKESASSSSSTASTVMPPASSEAAPPPASSETPPPPPASSETAASSEAPPPSEPEPEPEPEPTPESSQPVEETGGGDEGGEGETQVAAATVRSSANDKLTIVTGGKKTTGRATDIVARVVMNEMGAGFEEEAIKAQAVAAYTFIKQQNKSGITPYLGTKTPSDEVYDAVEEVAGEAVYYKNKLAFTPFYATSAGVTIASEDVWGGSYPYLVSVDSEIDEMARNYEVSVKLSADAVAKKVKSALKIDLYDYSDDPDDWFDIEDYTEGGMYVKSVRVGRKTVTGRVLRENVLGLRSAAFEIDYSSRRDEFTFTTYGYGHGVGMSQTGANLYAAEEGWDYLDILKHYYPGTKVK</sequence>
<dbReference type="InterPro" id="IPR008136">
    <property type="entry name" value="CinA_C"/>
</dbReference>
<dbReference type="Gene3D" id="3.90.950.20">
    <property type="entry name" value="CinA-like"/>
    <property type="match status" value="1"/>
</dbReference>
<feature type="region of interest" description="Disordered" evidence="4">
    <location>
        <begin position="794"/>
        <end position="821"/>
    </location>
</feature>
<dbReference type="InterPro" id="IPR001453">
    <property type="entry name" value="MoaB/Mog_dom"/>
</dbReference>
<dbReference type="InterPro" id="IPR008135">
    <property type="entry name" value="Competence-induced_CinA"/>
</dbReference>
<dbReference type="InterPro" id="IPR009835">
    <property type="entry name" value="SrtB"/>
</dbReference>
<evidence type="ECO:0000259" key="5">
    <source>
        <dbReference type="SMART" id="SM00852"/>
    </source>
</evidence>
<evidence type="ECO:0000256" key="2">
    <source>
        <dbReference type="HAMAP-Rule" id="MF_00226"/>
    </source>
</evidence>
<feature type="compositionally biased region" description="Basic and acidic residues" evidence="4">
    <location>
        <begin position="934"/>
        <end position="943"/>
    </location>
</feature>
<dbReference type="SUPFAM" id="SSF53218">
    <property type="entry name" value="Molybdenum cofactor biosynthesis proteins"/>
    <property type="match status" value="1"/>
</dbReference>
<dbReference type="PANTHER" id="PTHR13939:SF0">
    <property type="entry name" value="NMN AMIDOHYDROLASE-LIKE PROTEIN YFAY"/>
    <property type="match status" value="1"/>
</dbReference>
<dbReference type="NCBIfam" id="TIGR02669">
    <property type="entry name" value="SpoIID_LytB"/>
    <property type="match status" value="1"/>
</dbReference>
<feature type="compositionally biased region" description="Low complexity" evidence="4">
    <location>
        <begin position="794"/>
        <end position="819"/>
    </location>
</feature>
<name>A0A498CUA2_9FIRM</name>
<dbReference type="Pfam" id="PF08486">
    <property type="entry name" value="SpoIID"/>
    <property type="match status" value="1"/>
</dbReference>
<protein>
    <recommendedName>
        <fullName evidence="2">Putative competence-damage inducible protein</fullName>
    </recommendedName>
</protein>
<dbReference type="GO" id="GO:0030435">
    <property type="term" value="P:sporulation resulting in formation of a cellular spore"/>
    <property type="evidence" value="ECO:0007669"/>
    <property type="project" value="InterPro"/>
</dbReference>
<dbReference type="Pfam" id="PF02464">
    <property type="entry name" value="CinA"/>
    <property type="match status" value="1"/>
</dbReference>
<dbReference type="Pfam" id="PF18146">
    <property type="entry name" value="CinA_KH"/>
    <property type="match status" value="1"/>
</dbReference>
<evidence type="ECO:0000256" key="3">
    <source>
        <dbReference type="PIRSR" id="PIRSR605754-1"/>
    </source>
</evidence>
<comment type="similarity">
    <text evidence="2">Belongs to the CinA family.</text>
</comment>
<dbReference type="PANTHER" id="PTHR13939">
    <property type="entry name" value="NICOTINAMIDE-NUCLEOTIDE AMIDOHYDROLASE PNCC"/>
    <property type="match status" value="1"/>
</dbReference>
<dbReference type="Pfam" id="PF00994">
    <property type="entry name" value="MoCF_biosynth"/>
    <property type="match status" value="1"/>
</dbReference>
<dbReference type="InterPro" id="IPR041424">
    <property type="entry name" value="CinA_KH"/>
</dbReference>
<dbReference type="CDD" id="cd05826">
    <property type="entry name" value="Sortase_B"/>
    <property type="match status" value="1"/>
</dbReference>
<dbReference type="SMART" id="SM00852">
    <property type="entry name" value="MoCF_biosynth"/>
    <property type="match status" value="1"/>
</dbReference>
<dbReference type="InterPro" id="IPR050101">
    <property type="entry name" value="CinA"/>
</dbReference>
<accession>A0A498CUA2</accession>
<proteinExistence type="inferred from homology"/>
<evidence type="ECO:0000256" key="4">
    <source>
        <dbReference type="SAM" id="MobiDB-lite"/>
    </source>
</evidence>
<reference evidence="6 7" key="1">
    <citation type="submission" date="2018-10" db="EMBL/GenBank/DDBJ databases">
        <title>Anaerotruncus faecis sp. nov., isolated from human feces.</title>
        <authorList>
            <person name="Wang Y.-J."/>
        </authorList>
    </citation>
    <scope>NUCLEOTIDE SEQUENCE [LARGE SCALE GENOMIC DNA]</scope>
    <source>
        <strain evidence="6 7">22A2-44</strain>
    </source>
</reference>